<dbReference type="OrthoDB" id="5365320at2759"/>
<name>A0A0C3D1F2_OIDMZ</name>
<dbReference type="InParanoid" id="A0A0C3D1F2"/>
<reference evidence="2" key="2">
    <citation type="submission" date="2015-01" db="EMBL/GenBank/DDBJ databases">
        <title>Evolutionary Origins and Diversification of the Mycorrhizal Mutualists.</title>
        <authorList>
            <consortium name="DOE Joint Genome Institute"/>
            <consortium name="Mycorrhizal Genomics Consortium"/>
            <person name="Kohler A."/>
            <person name="Kuo A."/>
            <person name="Nagy L.G."/>
            <person name="Floudas D."/>
            <person name="Copeland A."/>
            <person name="Barry K.W."/>
            <person name="Cichocki N."/>
            <person name="Veneault-Fourrey C."/>
            <person name="LaButti K."/>
            <person name="Lindquist E.A."/>
            <person name="Lipzen A."/>
            <person name="Lundell T."/>
            <person name="Morin E."/>
            <person name="Murat C."/>
            <person name="Riley R."/>
            <person name="Ohm R."/>
            <person name="Sun H."/>
            <person name="Tunlid A."/>
            <person name="Henrissat B."/>
            <person name="Grigoriev I.V."/>
            <person name="Hibbett D.S."/>
            <person name="Martin F."/>
        </authorList>
    </citation>
    <scope>NUCLEOTIDE SEQUENCE [LARGE SCALE GENOMIC DNA]</scope>
    <source>
        <strain evidence="2">Zn</strain>
    </source>
</reference>
<gene>
    <name evidence="1" type="ORF">OIDMADRAFT_148781</name>
</gene>
<evidence type="ECO:0000313" key="2">
    <source>
        <dbReference type="Proteomes" id="UP000054321"/>
    </source>
</evidence>
<dbReference type="EMBL" id="KN832886">
    <property type="protein sequence ID" value="KIM95722.1"/>
    <property type="molecule type" value="Genomic_DNA"/>
</dbReference>
<proteinExistence type="predicted"/>
<dbReference type="Proteomes" id="UP000054321">
    <property type="component" value="Unassembled WGS sequence"/>
</dbReference>
<evidence type="ECO:0000313" key="1">
    <source>
        <dbReference type="EMBL" id="KIM95722.1"/>
    </source>
</evidence>
<keyword evidence="2" id="KW-1185">Reference proteome</keyword>
<organism evidence="1 2">
    <name type="scientific">Oidiodendron maius (strain Zn)</name>
    <dbReference type="NCBI Taxonomy" id="913774"/>
    <lineage>
        <taxon>Eukaryota</taxon>
        <taxon>Fungi</taxon>
        <taxon>Dikarya</taxon>
        <taxon>Ascomycota</taxon>
        <taxon>Pezizomycotina</taxon>
        <taxon>Leotiomycetes</taxon>
        <taxon>Leotiomycetes incertae sedis</taxon>
        <taxon>Myxotrichaceae</taxon>
        <taxon>Oidiodendron</taxon>
    </lineage>
</organism>
<protein>
    <recommendedName>
        <fullName evidence="3">F-box domain-containing protein</fullName>
    </recommendedName>
</protein>
<evidence type="ECO:0008006" key="3">
    <source>
        <dbReference type="Google" id="ProtNLM"/>
    </source>
</evidence>
<accession>A0A0C3D1F2</accession>
<sequence length="313" mass="36073">MNKQLHQKPSLTSLTSDVAVLIFGQFRSFSDVLALAATCGSLRAVWLDNTTSIFRRVAPHDIKYLDLARSLLAAQGGTPSESGVLFSNDVRRMIRNARKADKSADRFGREVAEKTIDLLGGSYKHLPPHFGQQHPPYLTSTERPRFMRAYYRVWRLLELDDSARRHCYKQWTLRQLYRTCEMAGLPQPFGEEIGPDLKDPIRYKTPLRRDELHWEILEFADQVHLRIHGNVCMQPFEGLGAGALTSFVGFANFITLFDHFQYDFAGRVILSLKPGSTPRDYKEYMRDEVWGESSDEELYWPRWPGRKRAVKSS</sequence>
<dbReference type="AlphaFoldDB" id="A0A0C3D1F2"/>
<reference evidence="1 2" key="1">
    <citation type="submission" date="2014-04" db="EMBL/GenBank/DDBJ databases">
        <authorList>
            <consortium name="DOE Joint Genome Institute"/>
            <person name="Kuo A."/>
            <person name="Martino E."/>
            <person name="Perotto S."/>
            <person name="Kohler A."/>
            <person name="Nagy L.G."/>
            <person name="Floudas D."/>
            <person name="Copeland A."/>
            <person name="Barry K.W."/>
            <person name="Cichocki N."/>
            <person name="Veneault-Fourrey C."/>
            <person name="LaButti K."/>
            <person name="Lindquist E.A."/>
            <person name="Lipzen A."/>
            <person name="Lundell T."/>
            <person name="Morin E."/>
            <person name="Murat C."/>
            <person name="Sun H."/>
            <person name="Tunlid A."/>
            <person name="Henrissat B."/>
            <person name="Grigoriev I.V."/>
            <person name="Hibbett D.S."/>
            <person name="Martin F."/>
            <person name="Nordberg H.P."/>
            <person name="Cantor M.N."/>
            <person name="Hua S.X."/>
        </authorList>
    </citation>
    <scope>NUCLEOTIDE SEQUENCE [LARGE SCALE GENOMIC DNA]</scope>
    <source>
        <strain evidence="1 2">Zn</strain>
    </source>
</reference>
<dbReference type="HOGENOM" id="CLU_937419_0_0_1"/>